<dbReference type="SUPFAM" id="SSF55729">
    <property type="entry name" value="Acyl-CoA N-acyltransferases (Nat)"/>
    <property type="match status" value="1"/>
</dbReference>
<evidence type="ECO:0000313" key="3">
    <source>
        <dbReference type="EMBL" id="MFC5384683.1"/>
    </source>
</evidence>
<keyword evidence="3" id="KW-0012">Acyltransferase</keyword>
<gene>
    <name evidence="3" type="ORF">ACFPLB_01755</name>
</gene>
<dbReference type="PANTHER" id="PTHR42791">
    <property type="entry name" value="GNAT FAMILY ACETYLTRANSFERASE"/>
    <property type="match status" value="1"/>
</dbReference>
<organism evidence="3 4">
    <name type="scientific">Aquamicrobium segne</name>
    <dbReference type="NCBI Taxonomy" id="469547"/>
    <lineage>
        <taxon>Bacteria</taxon>
        <taxon>Pseudomonadati</taxon>
        <taxon>Pseudomonadota</taxon>
        <taxon>Alphaproteobacteria</taxon>
        <taxon>Hyphomicrobiales</taxon>
        <taxon>Phyllobacteriaceae</taxon>
        <taxon>Aquamicrobium</taxon>
    </lineage>
</organism>
<dbReference type="EMBL" id="JBHSLL010000008">
    <property type="protein sequence ID" value="MFC5384683.1"/>
    <property type="molecule type" value="Genomic_DNA"/>
</dbReference>
<dbReference type="PANTHER" id="PTHR42791:SF1">
    <property type="entry name" value="N-ACETYLTRANSFERASE DOMAIN-CONTAINING PROTEIN"/>
    <property type="match status" value="1"/>
</dbReference>
<keyword evidence="3" id="KW-0808">Transferase</keyword>
<evidence type="ECO:0000256" key="1">
    <source>
        <dbReference type="SAM" id="MobiDB-lite"/>
    </source>
</evidence>
<dbReference type="Proteomes" id="UP001596016">
    <property type="component" value="Unassembled WGS sequence"/>
</dbReference>
<feature type="region of interest" description="Disordered" evidence="1">
    <location>
        <begin position="234"/>
        <end position="309"/>
    </location>
</feature>
<sequence>MMTSAVDASHCEIRILAPKQLERATTVLANGMLDNPLHVAAFGDDPVRRHRRLKRFLGQLTAYVLANGWLLGAYVDEELVGVLGMMEPSRCRPGLVEKLSFAGVVIASNPPANAARIGRWLTAWARNDPDEPHWHIGPLAVVPTQRRQGLGRRLMSHCCARIDERSAPAYLETDLAINVAFYGTLGFEVVKRQAILGVQNWFMVRPPRAEAPYEASGSALGAQRWPSRRFTKGLVKNREQEMSRKRPIAGRSEDPSVLEEQLQEGLEDTFPASDPVSVTSILISGTGNGPSGKKPHPTEGRPSSGTHIS</sequence>
<dbReference type="Pfam" id="PF00583">
    <property type="entry name" value="Acetyltransf_1"/>
    <property type="match status" value="1"/>
</dbReference>
<reference evidence="4" key="1">
    <citation type="journal article" date="2019" name="Int. J. Syst. Evol. Microbiol.">
        <title>The Global Catalogue of Microorganisms (GCM) 10K type strain sequencing project: providing services to taxonomists for standard genome sequencing and annotation.</title>
        <authorList>
            <consortium name="The Broad Institute Genomics Platform"/>
            <consortium name="The Broad Institute Genome Sequencing Center for Infectious Disease"/>
            <person name="Wu L."/>
            <person name="Ma J."/>
        </authorList>
    </citation>
    <scope>NUCLEOTIDE SEQUENCE [LARGE SCALE GENOMIC DNA]</scope>
    <source>
        <strain evidence="4">CGMCC 4.1415</strain>
    </source>
</reference>
<protein>
    <submittedName>
        <fullName evidence="3">GNAT family N-acetyltransferase</fullName>
        <ecNumber evidence="3">2.3.1.-</ecNumber>
    </submittedName>
</protein>
<dbReference type="InterPro" id="IPR016181">
    <property type="entry name" value="Acyl_CoA_acyltransferase"/>
</dbReference>
<keyword evidence="4" id="KW-1185">Reference proteome</keyword>
<feature type="compositionally biased region" description="Polar residues" evidence="1">
    <location>
        <begin position="276"/>
        <end position="285"/>
    </location>
</feature>
<dbReference type="GO" id="GO:0016746">
    <property type="term" value="F:acyltransferase activity"/>
    <property type="evidence" value="ECO:0007669"/>
    <property type="project" value="UniProtKB-KW"/>
</dbReference>
<dbReference type="InterPro" id="IPR000182">
    <property type="entry name" value="GNAT_dom"/>
</dbReference>
<feature type="domain" description="N-acetyltransferase" evidence="2">
    <location>
        <begin position="11"/>
        <end position="208"/>
    </location>
</feature>
<dbReference type="Gene3D" id="3.40.630.30">
    <property type="match status" value="1"/>
</dbReference>
<dbReference type="EC" id="2.3.1.-" evidence="3"/>
<name>A0ABW0GW87_9HYPH</name>
<proteinExistence type="predicted"/>
<dbReference type="RefSeq" id="WP_378227530.1">
    <property type="nucleotide sequence ID" value="NZ_JBHSLL010000008.1"/>
</dbReference>
<accession>A0ABW0GW87</accession>
<evidence type="ECO:0000259" key="2">
    <source>
        <dbReference type="PROSITE" id="PS51186"/>
    </source>
</evidence>
<dbReference type="PROSITE" id="PS51186">
    <property type="entry name" value="GNAT"/>
    <property type="match status" value="1"/>
</dbReference>
<dbReference type="CDD" id="cd04301">
    <property type="entry name" value="NAT_SF"/>
    <property type="match status" value="1"/>
</dbReference>
<comment type="caution">
    <text evidence="3">The sequence shown here is derived from an EMBL/GenBank/DDBJ whole genome shotgun (WGS) entry which is preliminary data.</text>
</comment>
<dbReference type="InterPro" id="IPR052523">
    <property type="entry name" value="Trichothecene_AcTrans"/>
</dbReference>
<evidence type="ECO:0000313" key="4">
    <source>
        <dbReference type="Proteomes" id="UP001596016"/>
    </source>
</evidence>